<feature type="region of interest" description="Disordered" evidence="7">
    <location>
        <begin position="246"/>
        <end position="271"/>
    </location>
</feature>
<feature type="compositionally biased region" description="Low complexity" evidence="7">
    <location>
        <begin position="308"/>
        <end position="319"/>
    </location>
</feature>
<gene>
    <name evidence="9" type="ORF">GCK72_005210</name>
</gene>
<feature type="domain" description="Homeobox" evidence="8">
    <location>
        <begin position="331"/>
        <end position="393"/>
    </location>
</feature>
<keyword evidence="3 5" id="KW-0371">Homeobox</keyword>
<dbReference type="Pfam" id="PF00046">
    <property type="entry name" value="Homeodomain"/>
    <property type="match status" value="1"/>
</dbReference>
<dbReference type="InterPro" id="IPR051000">
    <property type="entry name" value="Homeobox_DNA-bind_prot"/>
</dbReference>
<dbReference type="CTD" id="9822567"/>
<name>A0A6A5HBU3_CAERE</name>
<dbReference type="GO" id="GO:0030154">
    <property type="term" value="P:cell differentiation"/>
    <property type="evidence" value="ECO:0007669"/>
    <property type="project" value="TreeGrafter"/>
</dbReference>
<evidence type="ECO:0000256" key="2">
    <source>
        <dbReference type="ARBA" id="ARBA00023125"/>
    </source>
</evidence>
<dbReference type="SUPFAM" id="SSF46689">
    <property type="entry name" value="Homeodomain-like"/>
    <property type="match status" value="1"/>
</dbReference>
<dbReference type="EMBL" id="WUAV01000002">
    <property type="protein sequence ID" value="KAF1765258.1"/>
    <property type="molecule type" value="Genomic_DNA"/>
</dbReference>
<evidence type="ECO:0000256" key="6">
    <source>
        <dbReference type="RuleBase" id="RU000682"/>
    </source>
</evidence>
<feature type="DNA-binding region" description="Homeobox" evidence="5">
    <location>
        <begin position="333"/>
        <end position="394"/>
    </location>
</feature>
<keyword evidence="4 5" id="KW-0539">Nucleus</keyword>
<dbReference type="Gene3D" id="1.10.10.60">
    <property type="entry name" value="Homeodomain-like"/>
    <property type="match status" value="1"/>
</dbReference>
<dbReference type="CDD" id="cd00086">
    <property type="entry name" value="homeodomain"/>
    <property type="match status" value="1"/>
</dbReference>
<keyword evidence="2 5" id="KW-0238">DNA-binding</keyword>
<dbReference type="KEGG" id="crq:GCK72_005210"/>
<dbReference type="RefSeq" id="XP_003116963.2">
    <property type="nucleotide sequence ID" value="XM_003116915.2"/>
</dbReference>
<dbReference type="GO" id="GO:0005634">
    <property type="term" value="C:nucleus"/>
    <property type="evidence" value="ECO:0007669"/>
    <property type="project" value="UniProtKB-SubCell"/>
</dbReference>
<proteinExistence type="predicted"/>
<evidence type="ECO:0000313" key="10">
    <source>
        <dbReference type="Proteomes" id="UP000483820"/>
    </source>
</evidence>
<dbReference type="SMART" id="SM00389">
    <property type="entry name" value="HOX"/>
    <property type="match status" value="1"/>
</dbReference>
<protein>
    <recommendedName>
        <fullName evidence="8">Homeobox domain-containing protein</fullName>
    </recommendedName>
</protein>
<evidence type="ECO:0000256" key="1">
    <source>
        <dbReference type="ARBA" id="ARBA00004123"/>
    </source>
</evidence>
<sequence length="407" mass="45220">MAVVQGKLFILVHVDKHRDVMGEICSKLVTDYGVPVSICDDIQKVCPKCLSTTESLKSEIVTVSTTTKSASQSSDEHHDEIIVSPKVFPQTVPQKNPPAPPVQQKTVPIAPRVAPLLLLPPSKGPPQQQRMAPIVQKVVIAPPVPKVTQIAPKLNPVPPKPVLNPPVLIKPANGYQATVAQNGVVKRKESPVRSLPEVIPEKKIRIEETPKIKSEEIAFDDDDEDQDVVDTEEEAEFMKQMLMKALQSQQNDDYRRDSSDEGASNSSNLYDADDDDFKAGAWNPDLLTSFITSQPAIFSATAQESNRSPSSGSSSGTTGKRQVPPMLTVNGKTRRGRIVYTTHELNILEKYYEEDPNACADPKKRETMCKMLSIDYHRLKVWFQNRRRKDKVKSQEDVTISFNGYSP</sequence>
<organism evidence="9 10">
    <name type="scientific">Caenorhabditis remanei</name>
    <name type="common">Caenorhabditis vulgaris</name>
    <dbReference type="NCBI Taxonomy" id="31234"/>
    <lineage>
        <taxon>Eukaryota</taxon>
        <taxon>Metazoa</taxon>
        <taxon>Ecdysozoa</taxon>
        <taxon>Nematoda</taxon>
        <taxon>Chromadorea</taxon>
        <taxon>Rhabditida</taxon>
        <taxon>Rhabditina</taxon>
        <taxon>Rhabditomorpha</taxon>
        <taxon>Rhabditoidea</taxon>
        <taxon>Rhabditidae</taxon>
        <taxon>Peloderinae</taxon>
        <taxon>Caenorhabditis</taxon>
    </lineage>
</organism>
<dbReference type="InterPro" id="IPR009057">
    <property type="entry name" value="Homeodomain-like_sf"/>
</dbReference>
<evidence type="ECO:0000256" key="4">
    <source>
        <dbReference type="ARBA" id="ARBA00023242"/>
    </source>
</evidence>
<dbReference type="GO" id="GO:0006357">
    <property type="term" value="P:regulation of transcription by RNA polymerase II"/>
    <property type="evidence" value="ECO:0007669"/>
    <property type="project" value="TreeGrafter"/>
</dbReference>
<evidence type="ECO:0000256" key="5">
    <source>
        <dbReference type="PROSITE-ProRule" id="PRU00108"/>
    </source>
</evidence>
<comment type="caution">
    <text evidence="9">The sequence shown here is derived from an EMBL/GenBank/DDBJ whole genome shotgun (WGS) entry which is preliminary data.</text>
</comment>
<dbReference type="PANTHER" id="PTHR24324:SF5">
    <property type="entry name" value="HEMATOPOIETICALLY-EXPRESSED HOMEOBOX PROTEIN HHEX"/>
    <property type="match status" value="1"/>
</dbReference>
<dbReference type="PROSITE" id="PS50071">
    <property type="entry name" value="HOMEOBOX_2"/>
    <property type="match status" value="1"/>
</dbReference>
<reference evidence="9 10" key="1">
    <citation type="submission" date="2019-12" db="EMBL/GenBank/DDBJ databases">
        <title>Chromosome-level assembly of the Caenorhabditis remanei genome.</title>
        <authorList>
            <person name="Teterina A.A."/>
            <person name="Willis J.H."/>
            <person name="Phillips P.C."/>
        </authorList>
    </citation>
    <scope>NUCLEOTIDE SEQUENCE [LARGE SCALE GENOMIC DNA]</scope>
    <source>
        <strain evidence="9 10">PX506</strain>
        <tissue evidence="9">Whole organism</tissue>
    </source>
</reference>
<accession>A0A6A5HBU3</accession>
<dbReference type="Proteomes" id="UP000483820">
    <property type="component" value="Chromosome II"/>
</dbReference>
<evidence type="ECO:0000256" key="7">
    <source>
        <dbReference type="SAM" id="MobiDB-lite"/>
    </source>
</evidence>
<dbReference type="GeneID" id="9822567"/>
<feature type="region of interest" description="Disordered" evidence="7">
    <location>
        <begin position="300"/>
        <end position="327"/>
    </location>
</feature>
<dbReference type="PANTHER" id="PTHR24324">
    <property type="entry name" value="HOMEOBOX PROTEIN HHEX"/>
    <property type="match status" value="1"/>
</dbReference>
<dbReference type="AlphaFoldDB" id="A0A6A5HBU3"/>
<evidence type="ECO:0000313" key="9">
    <source>
        <dbReference type="EMBL" id="KAF1765258.1"/>
    </source>
</evidence>
<comment type="subcellular location">
    <subcellularLocation>
        <location evidence="1 5 6">Nucleus</location>
    </subcellularLocation>
</comment>
<evidence type="ECO:0000256" key="3">
    <source>
        <dbReference type="ARBA" id="ARBA00023155"/>
    </source>
</evidence>
<dbReference type="GO" id="GO:0000978">
    <property type="term" value="F:RNA polymerase II cis-regulatory region sequence-specific DNA binding"/>
    <property type="evidence" value="ECO:0007669"/>
    <property type="project" value="TreeGrafter"/>
</dbReference>
<evidence type="ECO:0000259" key="8">
    <source>
        <dbReference type="PROSITE" id="PS50071"/>
    </source>
</evidence>
<dbReference type="InterPro" id="IPR001356">
    <property type="entry name" value="HD"/>
</dbReference>